<evidence type="ECO:0000256" key="3">
    <source>
        <dbReference type="ARBA" id="ARBA00022827"/>
    </source>
</evidence>
<dbReference type="Pfam" id="PF22780">
    <property type="entry name" value="HI0933_like_1st"/>
    <property type="match status" value="1"/>
</dbReference>
<dbReference type="InterPro" id="IPR057661">
    <property type="entry name" value="RsdA/BaiN/AoA(So)_Rossmann"/>
</dbReference>
<reference evidence="7" key="1">
    <citation type="journal article" date="2021" name="PeerJ">
        <title>Extensive microbial diversity within the chicken gut microbiome revealed by metagenomics and culture.</title>
        <authorList>
            <person name="Gilroy R."/>
            <person name="Ravi A."/>
            <person name="Getino M."/>
            <person name="Pursley I."/>
            <person name="Horton D.L."/>
            <person name="Alikhan N.F."/>
            <person name="Baker D."/>
            <person name="Gharbi K."/>
            <person name="Hall N."/>
            <person name="Watson M."/>
            <person name="Adriaenssens E.M."/>
            <person name="Foster-Nyarko E."/>
            <person name="Jarju S."/>
            <person name="Secka A."/>
            <person name="Antonio M."/>
            <person name="Oren A."/>
            <person name="Chaudhuri R.R."/>
            <person name="La Ragione R."/>
            <person name="Hildebrand F."/>
            <person name="Pallen M.J."/>
        </authorList>
    </citation>
    <scope>NUCLEOTIDE SEQUENCE</scope>
    <source>
        <strain evidence="7">811</strain>
    </source>
</reference>
<dbReference type="Pfam" id="PF03486">
    <property type="entry name" value="HI0933_like"/>
    <property type="match status" value="1"/>
</dbReference>
<feature type="signal peptide" evidence="4">
    <location>
        <begin position="1"/>
        <end position="21"/>
    </location>
</feature>
<evidence type="ECO:0000256" key="4">
    <source>
        <dbReference type="SAM" id="SignalP"/>
    </source>
</evidence>
<gene>
    <name evidence="7" type="ORF">H9741_06035</name>
</gene>
<reference evidence="7" key="2">
    <citation type="submission" date="2021-04" db="EMBL/GenBank/DDBJ databases">
        <authorList>
            <person name="Gilroy R."/>
        </authorList>
    </citation>
    <scope>NUCLEOTIDE SEQUENCE</scope>
    <source>
        <strain evidence="7">811</strain>
    </source>
</reference>
<dbReference type="PANTHER" id="PTHR42887">
    <property type="entry name" value="OS12G0638800 PROTEIN"/>
    <property type="match status" value="1"/>
</dbReference>
<protein>
    <submittedName>
        <fullName evidence="7">NAD(P)/FAD-dependent oxidoreductase</fullName>
    </submittedName>
</protein>
<keyword evidence="2" id="KW-0285">Flavoprotein</keyword>
<evidence type="ECO:0000259" key="5">
    <source>
        <dbReference type="Pfam" id="PF03486"/>
    </source>
</evidence>
<name>A0A9D1V925_9FIRM</name>
<keyword evidence="4" id="KW-0732">Signal</keyword>
<feature type="chain" id="PRO_5039217372" evidence="4">
    <location>
        <begin position="22"/>
        <end position="407"/>
    </location>
</feature>
<feature type="domain" description="RsdA/BaiN/AoA(So)-like Rossmann fold-like" evidence="5">
    <location>
        <begin position="3"/>
        <end position="404"/>
    </location>
</feature>
<dbReference type="PANTHER" id="PTHR42887:SF2">
    <property type="entry name" value="OS12G0638800 PROTEIN"/>
    <property type="match status" value="1"/>
</dbReference>
<dbReference type="NCBIfam" id="TIGR00275">
    <property type="entry name" value="aminoacetone oxidase family FAD-binding enzyme"/>
    <property type="match status" value="1"/>
</dbReference>
<dbReference type="SUPFAM" id="SSF51905">
    <property type="entry name" value="FAD/NAD(P)-binding domain"/>
    <property type="match status" value="1"/>
</dbReference>
<dbReference type="Gene3D" id="1.10.8.260">
    <property type="entry name" value="HI0933 insert domain-like"/>
    <property type="match status" value="1"/>
</dbReference>
<dbReference type="AlphaFoldDB" id="A0A9D1V925"/>
<dbReference type="SUPFAM" id="SSF160996">
    <property type="entry name" value="HI0933 insert domain-like"/>
    <property type="match status" value="1"/>
</dbReference>
<dbReference type="InterPro" id="IPR036188">
    <property type="entry name" value="FAD/NAD-bd_sf"/>
</dbReference>
<dbReference type="InterPro" id="IPR004792">
    <property type="entry name" value="BaiN-like"/>
</dbReference>
<dbReference type="InterPro" id="IPR023166">
    <property type="entry name" value="BaiN-like_dom_sf"/>
</dbReference>
<keyword evidence="3" id="KW-0274">FAD</keyword>
<dbReference type="Gene3D" id="3.50.50.60">
    <property type="entry name" value="FAD/NAD(P)-binding domain"/>
    <property type="match status" value="1"/>
</dbReference>
<dbReference type="Gene3D" id="2.40.30.10">
    <property type="entry name" value="Translation factors"/>
    <property type="match status" value="1"/>
</dbReference>
<dbReference type="InterPro" id="IPR055178">
    <property type="entry name" value="RsdA/BaiN/AoA(So)-like_dom"/>
</dbReference>
<evidence type="ECO:0000313" key="8">
    <source>
        <dbReference type="Proteomes" id="UP000824204"/>
    </source>
</evidence>
<evidence type="ECO:0000259" key="6">
    <source>
        <dbReference type="Pfam" id="PF22780"/>
    </source>
</evidence>
<evidence type="ECO:0000256" key="2">
    <source>
        <dbReference type="ARBA" id="ARBA00022630"/>
    </source>
</evidence>
<dbReference type="EMBL" id="DXFX01000075">
    <property type="protein sequence ID" value="HIX08009.1"/>
    <property type="molecule type" value="Genomic_DNA"/>
</dbReference>
<dbReference type="PRINTS" id="PR00419">
    <property type="entry name" value="ADXRDTASE"/>
</dbReference>
<feature type="domain" description="RsdA/BaiN/AoA(So)-like insert" evidence="6">
    <location>
        <begin position="189"/>
        <end position="351"/>
    </location>
</feature>
<comment type="cofactor">
    <cofactor evidence="1">
        <name>FAD</name>
        <dbReference type="ChEBI" id="CHEBI:57692"/>
    </cofactor>
</comment>
<proteinExistence type="predicted"/>
<organism evidence="7 8">
    <name type="scientific">Candidatus Borkfalkia faecipullorum</name>
    <dbReference type="NCBI Taxonomy" id="2838510"/>
    <lineage>
        <taxon>Bacteria</taxon>
        <taxon>Bacillati</taxon>
        <taxon>Bacillota</taxon>
        <taxon>Clostridia</taxon>
        <taxon>Christensenellales</taxon>
        <taxon>Christensenellaceae</taxon>
        <taxon>Candidatus Borkfalkia</taxon>
    </lineage>
</organism>
<sequence length="407" mass="44691">MKKAAVIGAGASGLMAAYAAAKNGNQVTVFEKNEKAGKKIYITGKGRCNVTNDTSAEGFLENVVRNAKFLKGCAYTFPPEKIMRFLEEGGLPLKVERGNRVFPASDKASDVTKCLERYCRNEGVEFHFQECVLRLEKQGEGFLLVTEKGEYLFDCVIVCTGGISYPATGSTGDGYTFARRFGLKIKPLRPALCGIVCDMKEISRLQGLTLKNVQITACRQGKILGSFFGEMLFTHFGVSGPIVLSLSSLLNETQNWKEISLSIDLKPALDEATLDKRLLRDFEKFKNKQMQNALDELLPKSLILPVLQQAEIPPQLAVNSLSKEARNRLIKVLKGFRLYPVSLRPVEEGIVTAGGVDVAQIHPKTMQCKEIPGLYFCGEVLDVDAFTGGFNLQIAFMTGYAAGSSIR</sequence>
<evidence type="ECO:0000256" key="1">
    <source>
        <dbReference type="ARBA" id="ARBA00001974"/>
    </source>
</evidence>
<evidence type="ECO:0000313" key="7">
    <source>
        <dbReference type="EMBL" id="HIX08009.1"/>
    </source>
</evidence>
<accession>A0A9D1V925</accession>
<comment type="caution">
    <text evidence="7">The sequence shown here is derived from an EMBL/GenBank/DDBJ whole genome shotgun (WGS) entry which is preliminary data.</text>
</comment>
<dbReference type="Proteomes" id="UP000824204">
    <property type="component" value="Unassembled WGS sequence"/>
</dbReference>